<proteinExistence type="predicted"/>
<keyword evidence="2" id="KW-1185">Reference proteome</keyword>
<comment type="caution">
    <text evidence="1">The sequence shown here is derived from an EMBL/GenBank/DDBJ whole genome shotgun (WGS) entry which is preliminary data.</text>
</comment>
<sequence>MIEITVGYVAGIIAAAIVVAQIWCPTAIALILAGLLGDTETAATWNIASRLFQRTWWPTILQSDSVLTHGARLKISLISWSVPIISILIGVAGVVTPLGLYEELDTLDSKLGAFSYVKDTGPFGDGTSPRGVYDFSRICYWGHGVLQGPAPCPHSGNSVIVTGSNGTFNYSMPNGYTSKVGPVVKEIFSSGTKGQTTISNFFDIEYRQISTRSYKFVDNKTDIPVGTFRQLDSNIMDPSYKVIEGLVVDATSGGIGLRNHTIPTNVEEGASWSEDLLFIEPLAGCVNTNLTLDWEIDLDNSTSNVPHPLLGTPHIWAPHLHQKRRFSKFYIKLNTLLIKENKYMLNRLRLNYNT</sequence>
<organism evidence="1 2">
    <name type="scientific">Colletotrichum truncatum</name>
    <name type="common">Anthracnose fungus</name>
    <name type="synonym">Colletotrichum capsici</name>
    <dbReference type="NCBI Taxonomy" id="5467"/>
    <lineage>
        <taxon>Eukaryota</taxon>
        <taxon>Fungi</taxon>
        <taxon>Dikarya</taxon>
        <taxon>Ascomycota</taxon>
        <taxon>Pezizomycotina</taxon>
        <taxon>Sordariomycetes</taxon>
        <taxon>Hypocreomycetidae</taxon>
        <taxon>Glomerellales</taxon>
        <taxon>Glomerellaceae</taxon>
        <taxon>Colletotrichum</taxon>
        <taxon>Colletotrichum truncatum species complex</taxon>
    </lineage>
</organism>
<protein>
    <submittedName>
        <fullName evidence="1">Uncharacterized protein</fullName>
    </submittedName>
</protein>
<evidence type="ECO:0000313" key="2">
    <source>
        <dbReference type="Proteomes" id="UP000805649"/>
    </source>
</evidence>
<accession>A0ACC3ZD10</accession>
<gene>
    <name evidence="1" type="ORF">CTRU02_204749</name>
</gene>
<evidence type="ECO:0000313" key="1">
    <source>
        <dbReference type="EMBL" id="KAL0941986.1"/>
    </source>
</evidence>
<dbReference type="Proteomes" id="UP000805649">
    <property type="component" value="Unassembled WGS sequence"/>
</dbReference>
<name>A0ACC3ZD10_COLTU</name>
<reference evidence="1 2" key="1">
    <citation type="journal article" date="2020" name="Phytopathology">
        <title>Genome Sequence Resources of Colletotrichum truncatum, C. plurivorum, C. musicola, and C. sojae: Four Species Pathogenic to Soybean (Glycine max).</title>
        <authorList>
            <person name="Rogerio F."/>
            <person name="Boufleur T.R."/>
            <person name="Ciampi-Guillardi M."/>
            <person name="Sukno S.A."/>
            <person name="Thon M.R."/>
            <person name="Massola Junior N.S."/>
            <person name="Baroncelli R."/>
        </authorList>
    </citation>
    <scope>NUCLEOTIDE SEQUENCE [LARGE SCALE GENOMIC DNA]</scope>
    <source>
        <strain evidence="1 2">CMES1059</strain>
    </source>
</reference>
<dbReference type="EMBL" id="VUJX02000002">
    <property type="protein sequence ID" value="KAL0941986.1"/>
    <property type="molecule type" value="Genomic_DNA"/>
</dbReference>